<keyword evidence="2" id="KW-1185">Reference proteome</keyword>
<accession>A0A1H8SXB2</accession>
<gene>
    <name evidence="1" type="ORF">SAMN04487948_105357</name>
</gene>
<protein>
    <submittedName>
        <fullName evidence="1">Uncharacterized protein</fullName>
    </submittedName>
</protein>
<name>A0A1H8SXB2_9EURY</name>
<evidence type="ECO:0000313" key="2">
    <source>
        <dbReference type="Proteomes" id="UP000199126"/>
    </source>
</evidence>
<dbReference type="EMBL" id="FODV01000005">
    <property type="protein sequence ID" value="SEO82823.1"/>
    <property type="molecule type" value="Genomic_DNA"/>
</dbReference>
<dbReference type="RefSeq" id="WP_170864796.1">
    <property type="nucleotide sequence ID" value="NZ_FODV01000005.1"/>
</dbReference>
<organism evidence="1 2">
    <name type="scientific">Halogranum amylolyticum</name>
    <dbReference type="NCBI Taxonomy" id="660520"/>
    <lineage>
        <taxon>Archaea</taxon>
        <taxon>Methanobacteriati</taxon>
        <taxon>Methanobacteriota</taxon>
        <taxon>Stenosarchaea group</taxon>
        <taxon>Halobacteria</taxon>
        <taxon>Halobacteriales</taxon>
        <taxon>Haloferacaceae</taxon>
    </lineage>
</organism>
<evidence type="ECO:0000313" key="1">
    <source>
        <dbReference type="EMBL" id="SEO82823.1"/>
    </source>
</evidence>
<sequence>MITNRDISSVELFEQALDEVVESARESGVSDAALAEALRAHAVKLDPAEPK</sequence>
<dbReference type="AlphaFoldDB" id="A0A1H8SXB2"/>
<dbReference type="OrthoDB" id="307726at2157"/>
<reference evidence="2" key="1">
    <citation type="submission" date="2016-10" db="EMBL/GenBank/DDBJ databases">
        <authorList>
            <person name="Varghese N."/>
            <person name="Submissions S."/>
        </authorList>
    </citation>
    <scope>NUCLEOTIDE SEQUENCE [LARGE SCALE GENOMIC DNA]</scope>
    <source>
        <strain evidence="2">CGMCC 1.10121</strain>
    </source>
</reference>
<proteinExistence type="predicted"/>
<dbReference type="Proteomes" id="UP000199126">
    <property type="component" value="Unassembled WGS sequence"/>
</dbReference>